<keyword evidence="4" id="KW-0597">Phosphoprotein</keyword>
<dbReference type="RefSeq" id="WP_105516467.1">
    <property type="nucleotide sequence ID" value="NZ_PVEP01000014.1"/>
</dbReference>
<evidence type="ECO:0000313" key="12">
    <source>
        <dbReference type="EMBL" id="PQV53602.1"/>
    </source>
</evidence>
<accession>A0A2S8RYH3</accession>
<organism evidence="12 13">
    <name type="scientific">Albidovulum denitrificans</name>
    <dbReference type="NCBI Taxonomy" id="404881"/>
    <lineage>
        <taxon>Bacteria</taxon>
        <taxon>Pseudomonadati</taxon>
        <taxon>Pseudomonadota</taxon>
        <taxon>Alphaproteobacteria</taxon>
        <taxon>Rhodobacterales</taxon>
        <taxon>Paracoccaceae</taxon>
        <taxon>Albidovulum</taxon>
    </lineage>
</organism>
<dbReference type="Proteomes" id="UP000238338">
    <property type="component" value="Unassembled WGS sequence"/>
</dbReference>
<evidence type="ECO:0000259" key="11">
    <source>
        <dbReference type="PROSITE" id="PS50109"/>
    </source>
</evidence>
<evidence type="ECO:0000256" key="3">
    <source>
        <dbReference type="ARBA" id="ARBA00012438"/>
    </source>
</evidence>
<keyword evidence="7 12" id="KW-0418">Kinase</keyword>
<evidence type="ECO:0000256" key="5">
    <source>
        <dbReference type="ARBA" id="ARBA00022679"/>
    </source>
</evidence>
<comment type="subcellular location">
    <subcellularLocation>
        <location evidence="2">Membrane</location>
    </subcellularLocation>
</comment>
<feature type="transmembrane region" description="Helical" evidence="10">
    <location>
        <begin position="162"/>
        <end position="185"/>
    </location>
</feature>
<evidence type="ECO:0000256" key="4">
    <source>
        <dbReference type="ARBA" id="ARBA00022553"/>
    </source>
</evidence>
<dbReference type="GO" id="GO:0005886">
    <property type="term" value="C:plasma membrane"/>
    <property type="evidence" value="ECO:0007669"/>
    <property type="project" value="TreeGrafter"/>
</dbReference>
<dbReference type="PRINTS" id="PR00344">
    <property type="entry name" value="BCTRLSENSOR"/>
</dbReference>
<comment type="caution">
    <text evidence="12">The sequence shown here is derived from an EMBL/GenBank/DDBJ whole genome shotgun (WGS) entry which is preliminary data.</text>
</comment>
<dbReference type="SUPFAM" id="SSF55874">
    <property type="entry name" value="ATPase domain of HSP90 chaperone/DNA topoisomerase II/histidine kinase"/>
    <property type="match status" value="1"/>
</dbReference>
<keyword evidence="5" id="KW-0808">Transferase</keyword>
<feature type="transmembrane region" description="Helical" evidence="10">
    <location>
        <begin position="13"/>
        <end position="32"/>
    </location>
</feature>
<dbReference type="InterPro" id="IPR005467">
    <property type="entry name" value="His_kinase_dom"/>
</dbReference>
<dbReference type="InterPro" id="IPR050428">
    <property type="entry name" value="TCS_sensor_his_kinase"/>
</dbReference>
<dbReference type="OrthoDB" id="9815202at2"/>
<evidence type="ECO:0000256" key="6">
    <source>
        <dbReference type="ARBA" id="ARBA00022692"/>
    </source>
</evidence>
<dbReference type="InterPro" id="IPR003594">
    <property type="entry name" value="HATPase_dom"/>
</dbReference>
<sequence length="455" mass="48505">MIRSLRGRAILGGMIWAGIAIVLGGVALFFVLDSLTLRRFDETLSARYLRVVAALGSSGGDSDALESYLTDPLYQRPYSGHYWQITGPDGGQIVSRSLFDALLPAPAVPLQEPATWQGAGPDGAVRGITGPVVMEGGERWTVSVAESVASLSDDRAQIRRSLLTTLLLIGALGIAATVVQASFVVRPLNRLRHEVTKRWEDAEALDPGGYPVEVAPLVADIRTLLDRNRDIVERGRRQAADLAHALKTPSAILRNELEALAGQGVDVADAEIALGRVDAQIMRSLARVRAAASGADARLQTDLRVSADRMARLFRATGAEGRQLEVDVPEGLRVRMDQQDLEEILGNLFENAFKWSRKKVRVRAVPVPNGVMLSVEDDGPGIAKAAREEALRPGARLDVSMPGSGLGLTIVNDLVSAYGGTVELGVAEVLGGLSVRIMVPNTLTPGGVGGEGRNL</sequence>
<keyword evidence="6 10" id="KW-0812">Transmembrane</keyword>
<evidence type="ECO:0000256" key="7">
    <source>
        <dbReference type="ARBA" id="ARBA00022777"/>
    </source>
</evidence>
<dbReference type="Gene3D" id="3.30.565.10">
    <property type="entry name" value="Histidine kinase-like ATPase, C-terminal domain"/>
    <property type="match status" value="1"/>
</dbReference>
<dbReference type="PROSITE" id="PS50109">
    <property type="entry name" value="HIS_KIN"/>
    <property type="match status" value="1"/>
</dbReference>
<dbReference type="PANTHER" id="PTHR45436">
    <property type="entry name" value="SENSOR HISTIDINE KINASE YKOH"/>
    <property type="match status" value="1"/>
</dbReference>
<dbReference type="EC" id="2.7.13.3" evidence="3"/>
<reference evidence="12 13" key="1">
    <citation type="submission" date="2018-02" db="EMBL/GenBank/DDBJ databases">
        <title>Genomic Encyclopedia of Archaeal and Bacterial Type Strains, Phase II (KMG-II): from individual species to whole genera.</title>
        <authorList>
            <person name="Goeker M."/>
        </authorList>
    </citation>
    <scope>NUCLEOTIDE SEQUENCE [LARGE SCALE GENOMIC DNA]</scope>
    <source>
        <strain evidence="12 13">DSM 18921</strain>
    </source>
</reference>
<dbReference type="GO" id="GO:0000160">
    <property type="term" value="P:phosphorelay signal transduction system"/>
    <property type="evidence" value="ECO:0007669"/>
    <property type="project" value="TreeGrafter"/>
</dbReference>
<evidence type="ECO:0000256" key="2">
    <source>
        <dbReference type="ARBA" id="ARBA00004370"/>
    </source>
</evidence>
<dbReference type="AlphaFoldDB" id="A0A2S8RYH3"/>
<dbReference type="SMART" id="SM00387">
    <property type="entry name" value="HATPase_c"/>
    <property type="match status" value="1"/>
</dbReference>
<dbReference type="EMBL" id="PVEP01000014">
    <property type="protein sequence ID" value="PQV53602.1"/>
    <property type="molecule type" value="Genomic_DNA"/>
</dbReference>
<comment type="catalytic activity">
    <reaction evidence="1">
        <text>ATP + protein L-histidine = ADP + protein N-phospho-L-histidine.</text>
        <dbReference type="EC" id="2.7.13.3"/>
    </reaction>
</comment>
<name>A0A2S8RYH3_9RHOB</name>
<keyword evidence="8 10" id="KW-1133">Transmembrane helix</keyword>
<evidence type="ECO:0000256" key="10">
    <source>
        <dbReference type="SAM" id="Phobius"/>
    </source>
</evidence>
<dbReference type="Pfam" id="PF02518">
    <property type="entry name" value="HATPase_c"/>
    <property type="match status" value="1"/>
</dbReference>
<evidence type="ECO:0000256" key="9">
    <source>
        <dbReference type="ARBA" id="ARBA00023136"/>
    </source>
</evidence>
<dbReference type="InterPro" id="IPR036890">
    <property type="entry name" value="HATPase_C_sf"/>
</dbReference>
<dbReference type="PANTHER" id="PTHR45436:SF5">
    <property type="entry name" value="SENSOR HISTIDINE KINASE TRCS"/>
    <property type="match status" value="1"/>
</dbReference>
<proteinExistence type="predicted"/>
<keyword evidence="13" id="KW-1185">Reference proteome</keyword>
<evidence type="ECO:0000313" key="13">
    <source>
        <dbReference type="Proteomes" id="UP000238338"/>
    </source>
</evidence>
<feature type="domain" description="Histidine kinase" evidence="11">
    <location>
        <begin position="241"/>
        <end position="443"/>
    </location>
</feature>
<dbReference type="InterPro" id="IPR004358">
    <property type="entry name" value="Sig_transdc_His_kin-like_C"/>
</dbReference>
<evidence type="ECO:0000256" key="8">
    <source>
        <dbReference type="ARBA" id="ARBA00022989"/>
    </source>
</evidence>
<evidence type="ECO:0000256" key="1">
    <source>
        <dbReference type="ARBA" id="ARBA00000085"/>
    </source>
</evidence>
<dbReference type="GO" id="GO:0004673">
    <property type="term" value="F:protein histidine kinase activity"/>
    <property type="evidence" value="ECO:0007669"/>
    <property type="project" value="UniProtKB-EC"/>
</dbReference>
<keyword evidence="9 10" id="KW-0472">Membrane</keyword>
<gene>
    <name evidence="12" type="ORF">LX70_03921</name>
</gene>
<protein>
    <recommendedName>
        <fullName evidence="3">histidine kinase</fullName>
        <ecNumber evidence="3">2.7.13.3</ecNumber>
    </recommendedName>
</protein>